<dbReference type="NCBIfam" id="NF041504">
    <property type="entry name" value="AccA_sub"/>
    <property type="match status" value="1"/>
</dbReference>
<keyword evidence="3 10" id="KW-0808">Transferase</keyword>
<dbReference type="PANTHER" id="PTHR42853">
    <property type="entry name" value="ACETYL-COENZYME A CARBOXYLASE CARBOXYL TRANSFERASE SUBUNIT ALPHA"/>
    <property type="match status" value="1"/>
</dbReference>
<dbReference type="PRINTS" id="PR01069">
    <property type="entry name" value="ACCCTRFRASEA"/>
</dbReference>
<organism evidence="12 13">
    <name type="scientific">Acididesulfobacter guangdongensis</name>
    <dbReference type="NCBI Taxonomy" id="2597225"/>
    <lineage>
        <taxon>Bacteria</taxon>
        <taxon>Deltaproteobacteria</taxon>
        <taxon>Candidatus Acidulodesulfobacterales</taxon>
        <taxon>Candidatus Acididesulfobacter</taxon>
    </lineage>
</organism>
<evidence type="ECO:0000259" key="11">
    <source>
        <dbReference type="PROSITE" id="PS50989"/>
    </source>
</evidence>
<evidence type="ECO:0000256" key="2">
    <source>
        <dbReference type="ARBA" id="ARBA00022516"/>
    </source>
</evidence>
<sequence length="326" mass="36238">MAAYLLDFEKPIGEIENKIEELKTFNINSTANADEEIKNLELKRDKLINEIFKNLNSWQIAQLSRHPSRPHTLDYIDIITDNFIEMHGDRAFMDDRAVVGGFGFIKKDNAASKPQRVLVVGHQKGRTTKDKMQRNFGMPNPEGYRKAQRLFKLAEKYLIPVVTFIDTPGAYPGLGAEERGQSEAIARSIYTLLNIKVPVIAIIIGEGGSGGALAFGAADKVFMLEYSMYSVISPEGCASILYKDISKTEDAANALKLTSKDLLGLGIIDGIIQEPPGGAHRNKLDAAAGLKNIIIETINDLKNKKPDIIREERIKKWINIDRVNKG</sequence>
<dbReference type="PANTHER" id="PTHR42853:SF3">
    <property type="entry name" value="ACETYL-COENZYME A CARBOXYLASE CARBOXYL TRANSFERASE SUBUNIT ALPHA, CHLOROPLASTIC"/>
    <property type="match status" value="1"/>
</dbReference>
<evidence type="ECO:0000256" key="1">
    <source>
        <dbReference type="ARBA" id="ARBA00004956"/>
    </source>
</evidence>
<evidence type="ECO:0000256" key="3">
    <source>
        <dbReference type="ARBA" id="ARBA00022679"/>
    </source>
</evidence>
<evidence type="ECO:0000313" key="13">
    <source>
        <dbReference type="Proteomes" id="UP000316562"/>
    </source>
</evidence>
<dbReference type="InterPro" id="IPR001095">
    <property type="entry name" value="Acetyl_CoA_COase_a_su"/>
</dbReference>
<keyword evidence="2 10" id="KW-0444">Lipid biosynthesis</keyword>
<dbReference type="GO" id="GO:2001295">
    <property type="term" value="P:malonyl-CoA biosynthetic process"/>
    <property type="evidence" value="ECO:0007669"/>
    <property type="project" value="UniProtKB-UniRule"/>
</dbReference>
<accession>A0A519BF45</accession>
<dbReference type="SUPFAM" id="SSF52096">
    <property type="entry name" value="ClpP/crotonase"/>
    <property type="match status" value="1"/>
</dbReference>
<dbReference type="GO" id="GO:0016743">
    <property type="term" value="F:carboxyl- or carbamoyltransferase activity"/>
    <property type="evidence" value="ECO:0007669"/>
    <property type="project" value="UniProtKB-UniRule"/>
</dbReference>
<feature type="domain" description="CoA carboxyltransferase C-terminal" evidence="11">
    <location>
        <begin position="39"/>
        <end position="300"/>
    </location>
</feature>
<comment type="function">
    <text evidence="10">Component of the acetyl coenzyme A carboxylase (ACC) complex. First, biotin carboxylase catalyzes the carboxylation of biotin on its carrier protein (BCCP) and then the CO(2) group is transferred by the carboxyltransferase to acetyl-CoA to form malonyl-CoA.</text>
</comment>
<gene>
    <name evidence="10" type="primary">accA</name>
    <name evidence="12" type="ORF">EVJ46_06705</name>
</gene>
<dbReference type="EMBL" id="SGBC01000003">
    <property type="protein sequence ID" value="RZD15883.1"/>
    <property type="molecule type" value="Genomic_DNA"/>
</dbReference>
<proteinExistence type="inferred from homology"/>
<dbReference type="NCBIfam" id="TIGR00513">
    <property type="entry name" value="accA"/>
    <property type="match status" value="1"/>
</dbReference>
<keyword evidence="12" id="KW-0436">Ligase</keyword>
<dbReference type="AlphaFoldDB" id="A0A519BF45"/>
<evidence type="ECO:0000256" key="8">
    <source>
        <dbReference type="ARBA" id="ARBA00023160"/>
    </source>
</evidence>
<dbReference type="GO" id="GO:0005524">
    <property type="term" value="F:ATP binding"/>
    <property type="evidence" value="ECO:0007669"/>
    <property type="project" value="UniProtKB-KW"/>
</dbReference>
<evidence type="ECO:0000256" key="9">
    <source>
        <dbReference type="ARBA" id="ARBA00049152"/>
    </source>
</evidence>
<evidence type="ECO:0000256" key="10">
    <source>
        <dbReference type="HAMAP-Rule" id="MF_00823"/>
    </source>
</evidence>
<comment type="caution">
    <text evidence="12">The sequence shown here is derived from an EMBL/GenBank/DDBJ whole genome shotgun (WGS) entry which is preliminary data.</text>
</comment>
<dbReference type="Pfam" id="PF03255">
    <property type="entry name" value="ACCA"/>
    <property type="match status" value="1"/>
</dbReference>
<dbReference type="GO" id="GO:0009317">
    <property type="term" value="C:acetyl-CoA carboxylase complex"/>
    <property type="evidence" value="ECO:0007669"/>
    <property type="project" value="InterPro"/>
</dbReference>
<dbReference type="NCBIfam" id="NF004344">
    <property type="entry name" value="PRK05724.1"/>
    <property type="match status" value="1"/>
</dbReference>
<evidence type="ECO:0000313" key="12">
    <source>
        <dbReference type="EMBL" id="RZD15883.1"/>
    </source>
</evidence>
<dbReference type="GO" id="GO:0006633">
    <property type="term" value="P:fatty acid biosynthetic process"/>
    <property type="evidence" value="ECO:0007669"/>
    <property type="project" value="UniProtKB-KW"/>
</dbReference>
<evidence type="ECO:0000256" key="6">
    <source>
        <dbReference type="ARBA" id="ARBA00022840"/>
    </source>
</evidence>
<comment type="pathway">
    <text evidence="1 10">Lipid metabolism; malonyl-CoA biosynthesis; malonyl-CoA from acetyl-CoA: step 1/1.</text>
</comment>
<name>A0A519BF45_ACIG2</name>
<keyword evidence="10" id="KW-0963">Cytoplasm</keyword>
<keyword evidence="5 10" id="KW-0276">Fatty acid metabolism</keyword>
<dbReference type="Gene3D" id="3.90.226.10">
    <property type="entry name" value="2-enoyl-CoA Hydratase, Chain A, domain 1"/>
    <property type="match status" value="1"/>
</dbReference>
<comment type="similarity">
    <text evidence="10">Belongs to the AccA family.</text>
</comment>
<evidence type="ECO:0000256" key="7">
    <source>
        <dbReference type="ARBA" id="ARBA00023098"/>
    </source>
</evidence>
<keyword evidence="8 10" id="KW-0275">Fatty acid biosynthesis</keyword>
<evidence type="ECO:0000256" key="4">
    <source>
        <dbReference type="ARBA" id="ARBA00022741"/>
    </source>
</evidence>
<dbReference type="InterPro" id="IPR011763">
    <property type="entry name" value="COA_CT_C"/>
</dbReference>
<comment type="subunit">
    <text evidence="10">Acetyl-CoA carboxylase is a heterohexamer composed of biotin carboxyl carrier protein (AccB), biotin carboxylase (AccC) and two subunits each of ACCase subunit alpha (AccA) and ACCase subunit beta (AccD).</text>
</comment>
<reference evidence="12 13" key="1">
    <citation type="journal article" date="2019" name="ISME J.">
        <title>Insights into ecological role of a new deltaproteobacterial order Candidatus Acidulodesulfobacterales by metagenomics and metatranscriptomics.</title>
        <authorList>
            <person name="Tan S."/>
            <person name="Liu J."/>
            <person name="Fang Y."/>
            <person name="Hedlund B.P."/>
            <person name="Lian Z.H."/>
            <person name="Huang L.Y."/>
            <person name="Li J.T."/>
            <person name="Huang L.N."/>
            <person name="Li W.J."/>
            <person name="Jiang H.C."/>
            <person name="Dong H.L."/>
            <person name="Shu W.S."/>
        </authorList>
    </citation>
    <scope>NUCLEOTIDE SEQUENCE [LARGE SCALE GENOMIC DNA]</scope>
    <source>
        <strain evidence="12">AP2</strain>
    </source>
</reference>
<comment type="catalytic activity">
    <reaction evidence="9 10">
        <text>N(6)-carboxybiotinyl-L-lysyl-[protein] + acetyl-CoA = N(6)-biotinyl-L-lysyl-[protein] + malonyl-CoA</text>
        <dbReference type="Rhea" id="RHEA:54728"/>
        <dbReference type="Rhea" id="RHEA-COMP:10505"/>
        <dbReference type="Rhea" id="RHEA-COMP:10506"/>
        <dbReference type="ChEBI" id="CHEBI:57288"/>
        <dbReference type="ChEBI" id="CHEBI:57384"/>
        <dbReference type="ChEBI" id="CHEBI:83144"/>
        <dbReference type="ChEBI" id="CHEBI:83145"/>
        <dbReference type="EC" id="2.1.3.15"/>
    </reaction>
</comment>
<evidence type="ECO:0000256" key="5">
    <source>
        <dbReference type="ARBA" id="ARBA00022832"/>
    </source>
</evidence>
<keyword evidence="4 10" id="KW-0547">Nucleotide-binding</keyword>
<dbReference type="EC" id="2.1.3.15" evidence="10"/>
<keyword evidence="6 10" id="KW-0067">ATP-binding</keyword>
<dbReference type="Proteomes" id="UP000316562">
    <property type="component" value="Unassembled WGS sequence"/>
</dbReference>
<protein>
    <recommendedName>
        <fullName evidence="10">Acetyl-coenzyme A carboxylase carboxyl transferase subunit alpha</fullName>
        <shortName evidence="10">ACCase subunit alpha</shortName>
        <shortName evidence="10">Acetyl-CoA carboxylase carboxyltransferase subunit alpha</shortName>
        <ecNumber evidence="10">2.1.3.15</ecNumber>
    </recommendedName>
</protein>
<comment type="subcellular location">
    <subcellularLocation>
        <location evidence="10">Cytoplasm</location>
    </subcellularLocation>
</comment>
<dbReference type="UniPathway" id="UPA00655">
    <property type="reaction ID" value="UER00711"/>
</dbReference>
<dbReference type="PROSITE" id="PS50989">
    <property type="entry name" value="COA_CT_CTER"/>
    <property type="match status" value="1"/>
</dbReference>
<dbReference type="HAMAP" id="MF_00823">
    <property type="entry name" value="AcetylCoA_CT_alpha"/>
    <property type="match status" value="1"/>
</dbReference>
<dbReference type="InterPro" id="IPR029045">
    <property type="entry name" value="ClpP/crotonase-like_dom_sf"/>
</dbReference>
<keyword evidence="7 10" id="KW-0443">Lipid metabolism</keyword>
<dbReference type="GO" id="GO:0003989">
    <property type="term" value="F:acetyl-CoA carboxylase activity"/>
    <property type="evidence" value="ECO:0007669"/>
    <property type="project" value="InterPro"/>
</dbReference>